<dbReference type="AlphaFoldDB" id="A0A8H3WWK3"/>
<protein>
    <recommendedName>
        <fullName evidence="2">Sacsin/Nov domain-containing protein</fullName>
    </recommendedName>
</protein>
<dbReference type="EMBL" id="WTPW01002819">
    <property type="protein sequence ID" value="KAF0364782.1"/>
    <property type="molecule type" value="Genomic_DNA"/>
</dbReference>
<dbReference type="Proteomes" id="UP000439903">
    <property type="component" value="Unassembled WGS sequence"/>
</dbReference>
<keyword evidence="4" id="KW-1185">Reference proteome</keyword>
<gene>
    <name evidence="3" type="ORF">F8M41_013870</name>
</gene>
<reference evidence="3 4" key="1">
    <citation type="journal article" date="2019" name="Environ. Microbiol.">
        <title>At the nexus of three kingdoms: the genome of the mycorrhizal fungus Gigaspora margarita provides insights into plant, endobacterial and fungal interactions.</title>
        <authorList>
            <person name="Venice F."/>
            <person name="Ghignone S."/>
            <person name="Salvioli di Fossalunga A."/>
            <person name="Amselem J."/>
            <person name="Novero M."/>
            <person name="Xianan X."/>
            <person name="Sedzielewska Toro K."/>
            <person name="Morin E."/>
            <person name="Lipzen A."/>
            <person name="Grigoriev I.V."/>
            <person name="Henrissat B."/>
            <person name="Martin F.M."/>
            <person name="Bonfante P."/>
        </authorList>
    </citation>
    <scope>NUCLEOTIDE SEQUENCE [LARGE SCALE GENOMIC DNA]</scope>
    <source>
        <strain evidence="3 4">BEG34</strain>
    </source>
</reference>
<evidence type="ECO:0000256" key="1">
    <source>
        <dbReference type="SAM" id="Phobius"/>
    </source>
</evidence>
<keyword evidence="1" id="KW-1133">Transmembrane helix</keyword>
<dbReference type="InterPro" id="IPR058210">
    <property type="entry name" value="SACS/Nov_dom"/>
</dbReference>
<organism evidence="3 4">
    <name type="scientific">Gigaspora margarita</name>
    <dbReference type="NCBI Taxonomy" id="4874"/>
    <lineage>
        <taxon>Eukaryota</taxon>
        <taxon>Fungi</taxon>
        <taxon>Fungi incertae sedis</taxon>
        <taxon>Mucoromycota</taxon>
        <taxon>Glomeromycotina</taxon>
        <taxon>Glomeromycetes</taxon>
        <taxon>Diversisporales</taxon>
        <taxon>Gigasporaceae</taxon>
        <taxon>Gigaspora</taxon>
    </lineage>
</organism>
<evidence type="ECO:0000259" key="2">
    <source>
        <dbReference type="Pfam" id="PF25794"/>
    </source>
</evidence>
<sequence>MSVEFNSIYYITDSPTFISSNQYIILDVTPTDGTSMMVLDIILLIIILIIQTNLHFTIPLGIQCGQKLNDTIFHYHLRTIQDANYSEISKTEYNPTKILQMFDMFYENESINCLLF</sequence>
<keyword evidence="1" id="KW-0812">Transmembrane</keyword>
<feature type="domain" description="Sacsin/Nov" evidence="2">
    <location>
        <begin position="3"/>
        <end position="116"/>
    </location>
</feature>
<evidence type="ECO:0000313" key="3">
    <source>
        <dbReference type="EMBL" id="KAF0364782.1"/>
    </source>
</evidence>
<evidence type="ECO:0000313" key="4">
    <source>
        <dbReference type="Proteomes" id="UP000439903"/>
    </source>
</evidence>
<comment type="caution">
    <text evidence="3">The sequence shown here is derived from an EMBL/GenBank/DDBJ whole genome shotgun (WGS) entry which is preliminary data.</text>
</comment>
<proteinExistence type="predicted"/>
<dbReference type="Pfam" id="PF25794">
    <property type="entry name" value="SACS"/>
    <property type="match status" value="1"/>
</dbReference>
<keyword evidence="1" id="KW-0472">Membrane</keyword>
<dbReference type="OrthoDB" id="1262810at2759"/>
<name>A0A8H3WWK3_GIGMA</name>
<feature type="transmembrane region" description="Helical" evidence="1">
    <location>
        <begin position="36"/>
        <end position="58"/>
    </location>
</feature>
<accession>A0A8H3WWK3</accession>